<dbReference type="EMBL" id="JARK01000651">
    <property type="protein sequence ID" value="EYC35453.1"/>
    <property type="molecule type" value="Genomic_DNA"/>
</dbReference>
<name>A0A016W8W3_9BILA</name>
<dbReference type="Proteomes" id="UP000024635">
    <property type="component" value="Unassembled WGS sequence"/>
</dbReference>
<evidence type="ECO:0000313" key="2">
    <source>
        <dbReference type="EMBL" id="EYC35453.1"/>
    </source>
</evidence>
<comment type="caution">
    <text evidence="2">The sequence shown here is derived from an EMBL/GenBank/DDBJ whole genome shotgun (WGS) entry which is preliminary data.</text>
</comment>
<dbReference type="AlphaFoldDB" id="A0A016W8W3"/>
<sequence length="100" mass="11638">MRLSITRPVLSVLKSLMHKKNCRVRFFLGACIVCCLLVYVIFFVLLADNWIIDDQYINAVDESVLKKRVDFREVAIDKRCSKRTPLCYSIFDRKVSAGYV</sequence>
<keyword evidence="1" id="KW-1133">Transmembrane helix</keyword>
<accession>A0A016W8W3</accession>
<keyword evidence="1" id="KW-0812">Transmembrane</keyword>
<keyword evidence="1" id="KW-0472">Membrane</keyword>
<evidence type="ECO:0000313" key="3">
    <source>
        <dbReference type="Proteomes" id="UP000024635"/>
    </source>
</evidence>
<gene>
    <name evidence="2" type="primary">Acey_s1051.g3497</name>
    <name evidence="2" type="ORF">Y032_1051g3497</name>
</gene>
<protein>
    <submittedName>
        <fullName evidence="2">Uncharacterized protein</fullName>
    </submittedName>
</protein>
<proteinExistence type="predicted"/>
<organism evidence="2 3">
    <name type="scientific">Ancylostoma ceylanicum</name>
    <dbReference type="NCBI Taxonomy" id="53326"/>
    <lineage>
        <taxon>Eukaryota</taxon>
        <taxon>Metazoa</taxon>
        <taxon>Ecdysozoa</taxon>
        <taxon>Nematoda</taxon>
        <taxon>Chromadorea</taxon>
        <taxon>Rhabditida</taxon>
        <taxon>Rhabditina</taxon>
        <taxon>Rhabditomorpha</taxon>
        <taxon>Strongyloidea</taxon>
        <taxon>Ancylostomatidae</taxon>
        <taxon>Ancylostomatinae</taxon>
        <taxon>Ancylostoma</taxon>
    </lineage>
</organism>
<reference evidence="3" key="1">
    <citation type="journal article" date="2015" name="Nat. Genet.">
        <title>The genome and transcriptome of the zoonotic hookworm Ancylostoma ceylanicum identify infection-specific gene families.</title>
        <authorList>
            <person name="Schwarz E.M."/>
            <person name="Hu Y."/>
            <person name="Antoshechkin I."/>
            <person name="Miller M.M."/>
            <person name="Sternberg P.W."/>
            <person name="Aroian R.V."/>
        </authorList>
    </citation>
    <scope>NUCLEOTIDE SEQUENCE</scope>
    <source>
        <strain evidence="3">HY135</strain>
    </source>
</reference>
<evidence type="ECO:0000256" key="1">
    <source>
        <dbReference type="SAM" id="Phobius"/>
    </source>
</evidence>
<feature type="transmembrane region" description="Helical" evidence="1">
    <location>
        <begin position="26"/>
        <end position="47"/>
    </location>
</feature>
<keyword evidence="3" id="KW-1185">Reference proteome</keyword>